<gene>
    <name evidence="1" type="ORF">GCM10008106_17980</name>
</gene>
<dbReference type="AlphaFoldDB" id="A0A8J3CZ22"/>
<accession>A0A8J3CZ22</accession>
<dbReference type="Proteomes" id="UP000642809">
    <property type="component" value="Unassembled WGS sequence"/>
</dbReference>
<reference evidence="1" key="2">
    <citation type="submission" date="2020-09" db="EMBL/GenBank/DDBJ databases">
        <authorList>
            <person name="Sun Q."/>
            <person name="Kim S."/>
        </authorList>
    </citation>
    <scope>NUCLEOTIDE SEQUENCE</scope>
    <source>
        <strain evidence="1">KCTC 23224</strain>
    </source>
</reference>
<name>A0A8J3CZ22_9BACT</name>
<dbReference type="EMBL" id="BMYF01000009">
    <property type="protein sequence ID" value="GHB37101.1"/>
    <property type="molecule type" value="Genomic_DNA"/>
</dbReference>
<evidence type="ECO:0000313" key="2">
    <source>
        <dbReference type="Proteomes" id="UP000642809"/>
    </source>
</evidence>
<proteinExistence type="predicted"/>
<protein>
    <submittedName>
        <fullName evidence="1">Uncharacterized protein</fullName>
    </submittedName>
</protein>
<keyword evidence="2" id="KW-1185">Reference proteome</keyword>
<evidence type="ECO:0000313" key="1">
    <source>
        <dbReference type="EMBL" id="GHB37101.1"/>
    </source>
</evidence>
<comment type="caution">
    <text evidence="1">The sequence shown here is derived from an EMBL/GenBank/DDBJ whole genome shotgun (WGS) entry which is preliminary data.</text>
</comment>
<sequence length="194" mass="22889">MPNFPPQNWYNPKIESERNFEKSINTVYVGALSLKDTYIEEYCEWVILQNGRITFDIYSYNLHLDTFEYLKRLRSPFINFYDEGIDYESLPVTLSNYSIGLILYKGSTPNYVYNAPNKLFEYLACGLRVVFPDVMKGIYPYASEIVKPIEFTKIPSISFFLELDREPFFFQEKYSAERATAQLVSKLTNHMKYN</sequence>
<dbReference type="Gene3D" id="3.40.50.2000">
    <property type="entry name" value="Glycogen Phosphorylase B"/>
    <property type="match status" value="1"/>
</dbReference>
<reference evidence="1" key="1">
    <citation type="journal article" date="2014" name="Int. J. Syst. Evol. Microbiol.">
        <title>Complete genome sequence of Corynebacterium casei LMG S-19264T (=DSM 44701T), isolated from a smear-ripened cheese.</title>
        <authorList>
            <consortium name="US DOE Joint Genome Institute (JGI-PGF)"/>
            <person name="Walter F."/>
            <person name="Albersmeier A."/>
            <person name="Kalinowski J."/>
            <person name="Ruckert C."/>
        </authorList>
    </citation>
    <scope>NUCLEOTIDE SEQUENCE</scope>
    <source>
        <strain evidence="1">KCTC 23224</strain>
    </source>
</reference>
<organism evidence="1 2">
    <name type="scientific">Mongoliitalea lutea</name>
    <dbReference type="NCBI Taxonomy" id="849756"/>
    <lineage>
        <taxon>Bacteria</taxon>
        <taxon>Pseudomonadati</taxon>
        <taxon>Bacteroidota</taxon>
        <taxon>Cytophagia</taxon>
        <taxon>Cytophagales</taxon>
        <taxon>Cyclobacteriaceae</taxon>
        <taxon>Mongoliitalea</taxon>
    </lineage>
</organism>